<sequence length="69" mass="7857">MASLSYITLILLYISVFFIYLYKILTVISNIFFQIQVTSDTLIVIGERDGESFNGREGRRGISCWARGS</sequence>
<keyword evidence="1" id="KW-0812">Transmembrane</keyword>
<evidence type="ECO:0000313" key="3">
    <source>
        <dbReference type="Proteomes" id="UP000322667"/>
    </source>
</evidence>
<keyword evidence="1" id="KW-0472">Membrane</keyword>
<dbReference type="EMBL" id="CM017631">
    <property type="protein sequence ID" value="TYH54959.1"/>
    <property type="molecule type" value="Genomic_DNA"/>
</dbReference>
<keyword evidence="1" id="KW-1133">Transmembrane helix</keyword>
<gene>
    <name evidence="2" type="ORF">ES332_D09G205400v1</name>
</gene>
<reference evidence="2 3" key="1">
    <citation type="submission" date="2019-07" db="EMBL/GenBank/DDBJ databases">
        <title>WGS assembly of Gossypium tomentosum.</title>
        <authorList>
            <person name="Chen Z.J."/>
            <person name="Sreedasyam A."/>
            <person name="Ando A."/>
            <person name="Song Q."/>
            <person name="De L."/>
            <person name="Hulse-Kemp A."/>
            <person name="Ding M."/>
            <person name="Ye W."/>
            <person name="Kirkbride R."/>
            <person name="Jenkins J."/>
            <person name="Plott C."/>
            <person name="Lovell J."/>
            <person name="Lin Y.-M."/>
            <person name="Vaughn R."/>
            <person name="Liu B."/>
            <person name="Li W."/>
            <person name="Simpson S."/>
            <person name="Scheffler B."/>
            <person name="Saski C."/>
            <person name="Grover C."/>
            <person name="Hu G."/>
            <person name="Conover J."/>
            <person name="Carlson J."/>
            <person name="Shu S."/>
            <person name="Boston L."/>
            <person name="Williams M."/>
            <person name="Peterson D."/>
            <person name="Mcgee K."/>
            <person name="Jones D."/>
            <person name="Wendel J."/>
            <person name="Stelly D."/>
            <person name="Grimwood J."/>
            <person name="Schmutz J."/>
        </authorList>
    </citation>
    <scope>NUCLEOTIDE SEQUENCE [LARGE SCALE GENOMIC DNA]</scope>
    <source>
        <strain evidence="2">7179.01</strain>
    </source>
</reference>
<name>A0A5D2JKS8_GOSTO</name>
<evidence type="ECO:0000313" key="2">
    <source>
        <dbReference type="EMBL" id="TYH54959.1"/>
    </source>
</evidence>
<dbReference type="AlphaFoldDB" id="A0A5D2JKS8"/>
<dbReference type="Proteomes" id="UP000322667">
    <property type="component" value="Chromosome D09"/>
</dbReference>
<protein>
    <submittedName>
        <fullName evidence="2">Uncharacterized protein</fullName>
    </submittedName>
</protein>
<feature type="transmembrane region" description="Helical" evidence="1">
    <location>
        <begin position="6"/>
        <end position="25"/>
    </location>
</feature>
<proteinExistence type="predicted"/>
<keyword evidence="3" id="KW-1185">Reference proteome</keyword>
<evidence type="ECO:0000256" key="1">
    <source>
        <dbReference type="SAM" id="Phobius"/>
    </source>
</evidence>
<accession>A0A5D2JKS8</accession>
<organism evidence="2 3">
    <name type="scientific">Gossypium tomentosum</name>
    <name type="common">Hawaiian cotton</name>
    <name type="synonym">Gossypium sandvicense</name>
    <dbReference type="NCBI Taxonomy" id="34277"/>
    <lineage>
        <taxon>Eukaryota</taxon>
        <taxon>Viridiplantae</taxon>
        <taxon>Streptophyta</taxon>
        <taxon>Embryophyta</taxon>
        <taxon>Tracheophyta</taxon>
        <taxon>Spermatophyta</taxon>
        <taxon>Magnoliopsida</taxon>
        <taxon>eudicotyledons</taxon>
        <taxon>Gunneridae</taxon>
        <taxon>Pentapetalae</taxon>
        <taxon>rosids</taxon>
        <taxon>malvids</taxon>
        <taxon>Malvales</taxon>
        <taxon>Malvaceae</taxon>
        <taxon>Malvoideae</taxon>
        <taxon>Gossypium</taxon>
    </lineage>
</organism>